<gene>
    <name evidence="3" type="ORF">SAMN04487892_1670</name>
</gene>
<name>A0A1H2UMR4_9FLAO</name>
<keyword evidence="2" id="KW-0472">Membrane</keyword>
<feature type="compositionally biased region" description="Polar residues" evidence="1">
    <location>
        <begin position="178"/>
        <end position="193"/>
    </location>
</feature>
<feature type="region of interest" description="Disordered" evidence="1">
    <location>
        <begin position="77"/>
        <end position="117"/>
    </location>
</feature>
<accession>A0A1H2UMR4</accession>
<keyword evidence="4" id="KW-1185">Reference proteome</keyword>
<evidence type="ECO:0000256" key="2">
    <source>
        <dbReference type="SAM" id="Phobius"/>
    </source>
</evidence>
<dbReference type="RefSeq" id="WP_139150352.1">
    <property type="nucleotide sequence ID" value="NZ_FNKI01000001.1"/>
</dbReference>
<feature type="compositionally biased region" description="Polar residues" evidence="1">
    <location>
        <begin position="104"/>
        <end position="115"/>
    </location>
</feature>
<keyword evidence="2" id="KW-1133">Transmembrane helix</keyword>
<organism evidence="3 4">
    <name type="scientific">Flagellimonas zhangzhouensis</name>
    <dbReference type="NCBI Taxonomy" id="1073328"/>
    <lineage>
        <taxon>Bacteria</taxon>
        <taxon>Pseudomonadati</taxon>
        <taxon>Bacteroidota</taxon>
        <taxon>Flavobacteriia</taxon>
        <taxon>Flavobacteriales</taxon>
        <taxon>Flavobacteriaceae</taxon>
        <taxon>Flagellimonas</taxon>
    </lineage>
</organism>
<dbReference type="AlphaFoldDB" id="A0A1H2UMR4"/>
<evidence type="ECO:0000256" key="1">
    <source>
        <dbReference type="SAM" id="MobiDB-lite"/>
    </source>
</evidence>
<feature type="compositionally biased region" description="Polar residues" evidence="1">
    <location>
        <begin position="77"/>
        <end position="87"/>
    </location>
</feature>
<dbReference type="EMBL" id="FNMY01000002">
    <property type="protein sequence ID" value="SDW57443.1"/>
    <property type="molecule type" value="Genomic_DNA"/>
</dbReference>
<dbReference type="STRING" id="1073328.SAMN05216294_0622"/>
<feature type="compositionally biased region" description="Polar residues" evidence="1">
    <location>
        <begin position="131"/>
        <end position="144"/>
    </location>
</feature>
<dbReference type="OrthoDB" id="1113942at2"/>
<protein>
    <submittedName>
        <fullName evidence="3">Uncharacterized protein</fullName>
    </submittedName>
</protein>
<feature type="compositionally biased region" description="Basic and acidic residues" evidence="1">
    <location>
        <begin position="92"/>
        <end position="103"/>
    </location>
</feature>
<proteinExistence type="predicted"/>
<keyword evidence="2" id="KW-0812">Transmembrane</keyword>
<dbReference type="Proteomes" id="UP000199592">
    <property type="component" value="Unassembled WGS sequence"/>
</dbReference>
<feature type="transmembrane region" description="Helical" evidence="2">
    <location>
        <begin position="41"/>
        <end position="63"/>
    </location>
</feature>
<sequence length="475" mass="52038">MGKKNLEQLFKETFQGFEEVPDPKVWNNIEASLNKKKQKRLIIPIWWQLGGVAAALAIALWTINPFAEDEILDTPTISDIENTSNPSRKSKSFKEGTDSKEIETVSSESLANSDNAIDKNDAATKSYNSALKSNQNGTSVSKTEQPALASNLDNTEEDDLTSTKTYEAVDSASEKESTIAQTNPASKNNVAKTTSKEEAIIAENNEEEQKKKSIYEAIDEQKELESEIVENKADKWSFGPTVAPVYFNGSGSGSPIHPDFETNSKSGNFNMSYGVGVAYEIGSRLKIRSGVHKVNYGYDTEDIIFSSTLRTSANEKIANINYSNTGENIIVQSRNSGKSISNVDSKEIALATAPALDGKMVQQLGYIEVPLELNYALVDKKFGVDVIGGVSSLFLVDNSVLLESNEMVTEVGEANNVNALNFSANFGMGVNYDFTSKIQLNIEPVFKYQLNTFSNTSGNFRPYSIGVYSGLSFKF</sequence>
<evidence type="ECO:0000313" key="4">
    <source>
        <dbReference type="Proteomes" id="UP000199592"/>
    </source>
</evidence>
<reference evidence="4" key="1">
    <citation type="submission" date="2016-10" db="EMBL/GenBank/DDBJ databases">
        <authorList>
            <person name="Varghese N."/>
            <person name="Submissions S."/>
        </authorList>
    </citation>
    <scope>NUCLEOTIDE SEQUENCE [LARGE SCALE GENOMIC DNA]</scope>
    <source>
        <strain evidence="4">DSM 25030</strain>
    </source>
</reference>
<evidence type="ECO:0000313" key="3">
    <source>
        <dbReference type="EMBL" id="SDW57443.1"/>
    </source>
</evidence>
<feature type="region of interest" description="Disordered" evidence="1">
    <location>
        <begin position="131"/>
        <end position="194"/>
    </location>
</feature>